<evidence type="ECO:0008006" key="4">
    <source>
        <dbReference type="Google" id="ProtNLM"/>
    </source>
</evidence>
<dbReference type="OrthoDB" id="324839at2759"/>
<feature type="transmembrane region" description="Helical" evidence="1">
    <location>
        <begin position="21"/>
        <end position="41"/>
    </location>
</feature>
<gene>
    <name evidence="2" type="ORF">SteCoe_10819</name>
</gene>
<keyword evidence="3" id="KW-1185">Reference proteome</keyword>
<feature type="transmembrane region" description="Helical" evidence="1">
    <location>
        <begin position="98"/>
        <end position="124"/>
    </location>
</feature>
<comment type="caution">
    <text evidence="2">The sequence shown here is derived from an EMBL/GenBank/DDBJ whole genome shotgun (WGS) entry which is preliminary data.</text>
</comment>
<feature type="transmembrane region" description="Helical" evidence="1">
    <location>
        <begin position="175"/>
        <end position="192"/>
    </location>
</feature>
<keyword evidence="1" id="KW-0472">Membrane</keyword>
<organism evidence="2 3">
    <name type="scientific">Stentor coeruleus</name>
    <dbReference type="NCBI Taxonomy" id="5963"/>
    <lineage>
        <taxon>Eukaryota</taxon>
        <taxon>Sar</taxon>
        <taxon>Alveolata</taxon>
        <taxon>Ciliophora</taxon>
        <taxon>Postciliodesmatophora</taxon>
        <taxon>Heterotrichea</taxon>
        <taxon>Heterotrichida</taxon>
        <taxon>Stentoridae</taxon>
        <taxon>Stentor</taxon>
    </lineage>
</organism>
<accession>A0A1R2CEV0</accession>
<dbReference type="EMBL" id="MPUH01000176">
    <property type="protein sequence ID" value="OMJ87485.1"/>
    <property type="molecule type" value="Genomic_DNA"/>
</dbReference>
<name>A0A1R2CEV0_9CILI</name>
<feature type="transmembrane region" description="Helical" evidence="1">
    <location>
        <begin position="61"/>
        <end position="86"/>
    </location>
</feature>
<proteinExistence type="predicted"/>
<protein>
    <recommendedName>
        <fullName evidence="4">Peptidase S54 rhomboid domain-containing protein</fullName>
    </recommendedName>
</protein>
<evidence type="ECO:0000313" key="2">
    <source>
        <dbReference type="EMBL" id="OMJ87485.1"/>
    </source>
</evidence>
<reference evidence="2 3" key="1">
    <citation type="submission" date="2016-11" db="EMBL/GenBank/DDBJ databases">
        <title>The macronuclear genome of Stentor coeruleus: a giant cell with tiny introns.</title>
        <authorList>
            <person name="Slabodnick M."/>
            <person name="Ruby J.G."/>
            <person name="Reiff S.B."/>
            <person name="Swart E.C."/>
            <person name="Gosai S."/>
            <person name="Prabakaran S."/>
            <person name="Witkowska E."/>
            <person name="Larue G.E."/>
            <person name="Fisher S."/>
            <person name="Freeman R.M."/>
            <person name="Gunawardena J."/>
            <person name="Chu W."/>
            <person name="Stover N.A."/>
            <person name="Gregory B.D."/>
            <person name="Nowacki M."/>
            <person name="Derisi J."/>
            <person name="Roy S.W."/>
            <person name="Marshall W.F."/>
            <person name="Sood P."/>
        </authorList>
    </citation>
    <scope>NUCLEOTIDE SEQUENCE [LARGE SCALE GENOMIC DNA]</scope>
    <source>
        <strain evidence="2">WM001</strain>
    </source>
</reference>
<sequence length="299" mass="34213">MFFTNPQNDVGSQVKDWWNRLPLFTTFILFLSIPLCISSYFEGYPIWFIALNPQLFVESYYIWTLLTYSYQAIGLLSAVFSLYLFTTSANKNERNLGTVRYIFFFGFYSILLGSIFVALSYLLQNISLPLFSTMKTSIFSGLWPMVMIELVLLSNKDPDSSSKFMCCPCLIKSKYVPLIYFIIAILISRRIWEITLGIAGGYLHLSGFMNCIILSESCASKLERTLFYPLTKLSSFAFVDEFNGSSNFGIQRNQWSNEFTPFTGTGYRLGEDDETEFGNLSGQAYGTNTRNKNLPNRLI</sequence>
<dbReference type="Proteomes" id="UP000187209">
    <property type="component" value="Unassembled WGS sequence"/>
</dbReference>
<keyword evidence="1" id="KW-1133">Transmembrane helix</keyword>
<evidence type="ECO:0000256" key="1">
    <source>
        <dbReference type="SAM" id="Phobius"/>
    </source>
</evidence>
<feature type="transmembrane region" description="Helical" evidence="1">
    <location>
        <begin position="136"/>
        <end position="154"/>
    </location>
</feature>
<evidence type="ECO:0000313" key="3">
    <source>
        <dbReference type="Proteomes" id="UP000187209"/>
    </source>
</evidence>
<keyword evidence="1" id="KW-0812">Transmembrane</keyword>
<dbReference type="AlphaFoldDB" id="A0A1R2CEV0"/>